<evidence type="ECO:0000313" key="15">
    <source>
        <dbReference type="EMBL" id="MXU66867.1"/>
    </source>
</evidence>
<dbReference type="GO" id="GO:0005886">
    <property type="term" value="C:plasma membrane"/>
    <property type="evidence" value="ECO:0007669"/>
    <property type="project" value="UniProtKB-SubCell"/>
</dbReference>
<dbReference type="SUPFAM" id="SSF55874">
    <property type="entry name" value="ATPase domain of HSP90 chaperone/DNA topoisomerase II/histidine kinase"/>
    <property type="match status" value="1"/>
</dbReference>
<keyword evidence="8" id="KW-0418">Kinase</keyword>
<dbReference type="PRINTS" id="PR00344">
    <property type="entry name" value="BCTRLSENSOR"/>
</dbReference>
<evidence type="ECO:0000256" key="7">
    <source>
        <dbReference type="ARBA" id="ARBA00022741"/>
    </source>
</evidence>
<evidence type="ECO:0000256" key="10">
    <source>
        <dbReference type="ARBA" id="ARBA00023012"/>
    </source>
</evidence>
<dbReference type="Gene3D" id="1.10.287.130">
    <property type="match status" value="1"/>
</dbReference>
<dbReference type="InterPro" id="IPR036890">
    <property type="entry name" value="HATPase_C_sf"/>
</dbReference>
<dbReference type="InterPro" id="IPR004358">
    <property type="entry name" value="Sig_transdc_His_kin-like_C"/>
</dbReference>
<evidence type="ECO:0000256" key="1">
    <source>
        <dbReference type="ARBA" id="ARBA00000085"/>
    </source>
</evidence>
<dbReference type="PROSITE" id="PS50109">
    <property type="entry name" value="HIS_KIN"/>
    <property type="match status" value="1"/>
</dbReference>
<reference evidence="15 16" key="1">
    <citation type="submission" date="2019-12" db="EMBL/GenBank/DDBJ databases">
        <title>Strain KN286 was isolated from seawater, which was collected from Caroline Seamount in the tropical western Pacific.</title>
        <authorList>
            <person name="Wang Q."/>
        </authorList>
    </citation>
    <scope>NUCLEOTIDE SEQUENCE [LARGE SCALE GENOMIC DNA]</scope>
    <source>
        <strain evidence="15 16">KN286</strain>
    </source>
</reference>
<evidence type="ECO:0000256" key="11">
    <source>
        <dbReference type="ARBA" id="ARBA00023136"/>
    </source>
</evidence>
<dbReference type="EMBL" id="WUWG01000008">
    <property type="protein sequence ID" value="MXU66867.1"/>
    <property type="molecule type" value="Genomic_DNA"/>
</dbReference>
<proteinExistence type="predicted"/>
<dbReference type="SMART" id="SM00387">
    <property type="entry name" value="HATPase_c"/>
    <property type="match status" value="1"/>
</dbReference>
<dbReference type="EC" id="2.7.13.3" evidence="3"/>
<keyword evidence="12" id="KW-0812">Transmembrane</keyword>
<keyword evidence="10" id="KW-0902">Two-component regulatory system</keyword>
<dbReference type="Pfam" id="PF00512">
    <property type="entry name" value="HisKA"/>
    <property type="match status" value="1"/>
</dbReference>
<dbReference type="RefSeq" id="WP_160856533.1">
    <property type="nucleotide sequence ID" value="NZ_WUWG01000008.1"/>
</dbReference>
<dbReference type="GO" id="GO:0006355">
    <property type="term" value="P:regulation of DNA-templated transcription"/>
    <property type="evidence" value="ECO:0007669"/>
    <property type="project" value="InterPro"/>
</dbReference>
<keyword evidence="4" id="KW-1003">Cell membrane</keyword>
<comment type="caution">
    <text evidence="15">The sequence shown here is derived from an EMBL/GenBank/DDBJ whole genome shotgun (WGS) entry which is preliminary data.</text>
</comment>
<dbReference type="SUPFAM" id="SSF47384">
    <property type="entry name" value="Homodimeric domain of signal transducing histidine kinase"/>
    <property type="match status" value="1"/>
</dbReference>
<dbReference type="GO" id="GO:0000155">
    <property type="term" value="F:phosphorelay sensor kinase activity"/>
    <property type="evidence" value="ECO:0007669"/>
    <property type="project" value="InterPro"/>
</dbReference>
<feature type="transmembrane region" description="Helical" evidence="12">
    <location>
        <begin position="30"/>
        <end position="52"/>
    </location>
</feature>
<dbReference type="GO" id="GO:0005524">
    <property type="term" value="F:ATP binding"/>
    <property type="evidence" value="ECO:0007669"/>
    <property type="project" value="UniProtKB-KW"/>
</dbReference>
<evidence type="ECO:0000256" key="12">
    <source>
        <dbReference type="SAM" id="Phobius"/>
    </source>
</evidence>
<dbReference type="CDD" id="cd00075">
    <property type="entry name" value="HATPase"/>
    <property type="match status" value="1"/>
</dbReference>
<feature type="chain" id="PRO_5025413718" description="histidine kinase" evidence="13">
    <location>
        <begin position="21"/>
        <end position="432"/>
    </location>
</feature>
<dbReference type="SMART" id="SM00388">
    <property type="entry name" value="HisKA"/>
    <property type="match status" value="1"/>
</dbReference>
<feature type="signal peptide" evidence="13">
    <location>
        <begin position="1"/>
        <end position="20"/>
    </location>
</feature>
<dbReference type="CDD" id="cd00082">
    <property type="entry name" value="HisKA"/>
    <property type="match status" value="1"/>
</dbReference>
<dbReference type="InterPro" id="IPR035965">
    <property type="entry name" value="PAS-like_dom_sf"/>
</dbReference>
<dbReference type="Pfam" id="PF02518">
    <property type="entry name" value="HATPase_c"/>
    <property type="match status" value="1"/>
</dbReference>
<evidence type="ECO:0000256" key="2">
    <source>
        <dbReference type="ARBA" id="ARBA00004236"/>
    </source>
</evidence>
<evidence type="ECO:0000256" key="8">
    <source>
        <dbReference type="ARBA" id="ARBA00022777"/>
    </source>
</evidence>
<sequence>MTARYWAFALAAFCAATVAAALTALGAPAAIVFLLVLAMFVLAGLVLEVVLYRTEPEEAPEEPPATLNEALPAGFGRAMLEQMPTPILVISGRGRITYANPAATATLPRVRLDGHFSELFRAPAFVEAVTETARDGQPRDVEFTVYQDREMYFEARAVALPDGGDLGTGQVLVQIEDRTKAHRAEAQRRDFLANASHELRTPLASVLGYVETLMGHAKDDPDAQERFLAIIYRQGQRMQRLVEDLMSLNRIEMNEHIRPDTLCDPVQIGREVCAALAPLAEDTGASLHCDLPAEGTILIGDQGQIYQVMTNLVSNALRYGGAGAMVRVHLAEADPSFPNMLGITVSDTGPGIPRDQLHRLTERFFRVSATQNRDKGGTGLGLAIVKHILARHRGELRITSIPGEGSDFTVWLPRDDSVAKPGDSALAARKPA</sequence>
<comment type="catalytic activity">
    <reaction evidence="1">
        <text>ATP + protein L-histidine = ADP + protein N-phospho-L-histidine.</text>
        <dbReference type="EC" id="2.7.13.3"/>
    </reaction>
</comment>
<evidence type="ECO:0000256" key="3">
    <source>
        <dbReference type="ARBA" id="ARBA00012438"/>
    </source>
</evidence>
<dbReference type="PANTHER" id="PTHR45453">
    <property type="entry name" value="PHOSPHATE REGULON SENSOR PROTEIN PHOR"/>
    <property type="match status" value="1"/>
</dbReference>
<comment type="subcellular location">
    <subcellularLocation>
        <location evidence="2">Cell membrane</location>
    </subcellularLocation>
</comment>
<keyword evidence="7" id="KW-0547">Nucleotide-binding</keyword>
<dbReference type="InterPro" id="IPR036097">
    <property type="entry name" value="HisK_dim/P_sf"/>
</dbReference>
<keyword evidence="16" id="KW-1185">Reference proteome</keyword>
<evidence type="ECO:0000259" key="14">
    <source>
        <dbReference type="PROSITE" id="PS50109"/>
    </source>
</evidence>
<accession>A0A6B0TQD4</accession>
<dbReference type="PANTHER" id="PTHR45453:SF1">
    <property type="entry name" value="PHOSPHATE REGULON SENSOR PROTEIN PHOR"/>
    <property type="match status" value="1"/>
</dbReference>
<feature type="domain" description="Histidine kinase" evidence="14">
    <location>
        <begin position="194"/>
        <end position="416"/>
    </location>
</feature>
<evidence type="ECO:0000256" key="5">
    <source>
        <dbReference type="ARBA" id="ARBA00022553"/>
    </source>
</evidence>
<keyword evidence="5" id="KW-0597">Phosphoprotein</keyword>
<dbReference type="SUPFAM" id="SSF55785">
    <property type="entry name" value="PYP-like sensor domain (PAS domain)"/>
    <property type="match status" value="1"/>
</dbReference>
<dbReference type="InterPro" id="IPR000014">
    <property type="entry name" value="PAS"/>
</dbReference>
<dbReference type="Gene3D" id="3.30.565.10">
    <property type="entry name" value="Histidine kinase-like ATPase, C-terminal domain"/>
    <property type="match status" value="1"/>
</dbReference>
<protein>
    <recommendedName>
        <fullName evidence="3">histidine kinase</fullName>
        <ecNumber evidence="3">2.7.13.3</ecNumber>
    </recommendedName>
</protein>
<dbReference type="InterPro" id="IPR003661">
    <property type="entry name" value="HisK_dim/P_dom"/>
</dbReference>
<keyword evidence="13" id="KW-0732">Signal</keyword>
<dbReference type="InterPro" id="IPR003594">
    <property type="entry name" value="HATPase_dom"/>
</dbReference>
<dbReference type="InterPro" id="IPR013767">
    <property type="entry name" value="PAS_fold"/>
</dbReference>
<organism evidence="15 16">
    <name type="scientific">Oceanomicrobium pacificus</name>
    <dbReference type="NCBI Taxonomy" id="2692916"/>
    <lineage>
        <taxon>Bacteria</taxon>
        <taxon>Pseudomonadati</taxon>
        <taxon>Pseudomonadota</taxon>
        <taxon>Alphaproteobacteria</taxon>
        <taxon>Rhodobacterales</taxon>
        <taxon>Paracoccaceae</taxon>
        <taxon>Oceanomicrobium</taxon>
    </lineage>
</organism>
<dbReference type="InterPro" id="IPR050351">
    <property type="entry name" value="BphY/WalK/GraS-like"/>
</dbReference>
<dbReference type="SMART" id="SM00091">
    <property type="entry name" value="PAS"/>
    <property type="match status" value="1"/>
</dbReference>
<evidence type="ECO:0000256" key="9">
    <source>
        <dbReference type="ARBA" id="ARBA00022840"/>
    </source>
</evidence>
<dbReference type="Pfam" id="PF00989">
    <property type="entry name" value="PAS"/>
    <property type="match status" value="1"/>
</dbReference>
<dbReference type="CDD" id="cd00130">
    <property type="entry name" value="PAS"/>
    <property type="match status" value="1"/>
</dbReference>
<dbReference type="Proteomes" id="UP000436016">
    <property type="component" value="Unassembled WGS sequence"/>
</dbReference>
<keyword evidence="11 12" id="KW-0472">Membrane</keyword>
<evidence type="ECO:0000313" key="16">
    <source>
        <dbReference type="Proteomes" id="UP000436016"/>
    </source>
</evidence>
<dbReference type="InterPro" id="IPR005467">
    <property type="entry name" value="His_kinase_dom"/>
</dbReference>
<keyword evidence="12" id="KW-1133">Transmembrane helix</keyword>
<dbReference type="FunFam" id="1.10.287.130:FF:000008">
    <property type="entry name" value="Two-component sensor histidine kinase"/>
    <property type="match status" value="1"/>
</dbReference>
<gene>
    <name evidence="15" type="ORF">GSH16_15560</name>
</gene>
<name>A0A6B0TQD4_9RHOB</name>
<dbReference type="GO" id="GO:0016036">
    <property type="term" value="P:cellular response to phosphate starvation"/>
    <property type="evidence" value="ECO:0007669"/>
    <property type="project" value="TreeGrafter"/>
</dbReference>
<dbReference type="Gene3D" id="3.30.450.20">
    <property type="entry name" value="PAS domain"/>
    <property type="match status" value="1"/>
</dbReference>
<evidence type="ECO:0000256" key="6">
    <source>
        <dbReference type="ARBA" id="ARBA00022679"/>
    </source>
</evidence>
<evidence type="ECO:0000256" key="13">
    <source>
        <dbReference type="SAM" id="SignalP"/>
    </source>
</evidence>
<dbReference type="FunFam" id="3.30.565.10:FF:000006">
    <property type="entry name" value="Sensor histidine kinase WalK"/>
    <property type="match status" value="1"/>
</dbReference>
<dbReference type="GO" id="GO:0004721">
    <property type="term" value="F:phosphoprotein phosphatase activity"/>
    <property type="evidence" value="ECO:0007669"/>
    <property type="project" value="TreeGrafter"/>
</dbReference>
<dbReference type="AlphaFoldDB" id="A0A6B0TQD4"/>
<keyword evidence="9" id="KW-0067">ATP-binding</keyword>
<evidence type="ECO:0000256" key="4">
    <source>
        <dbReference type="ARBA" id="ARBA00022475"/>
    </source>
</evidence>
<keyword evidence="6" id="KW-0808">Transferase</keyword>